<dbReference type="SUPFAM" id="SSF81631">
    <property type="entry name" value="PAP/OAS1 substrate-binding domain"/>
    <property type="match status" value="1"/>
</dbReference>
<dbReference type="Pfam" id="PF22600">
    <property type="entry name" value="MTPAP-like_central"/>
    <property type="match status" value="1"/>
</dbReference>
<dbReference type="CDD" id="cd05402">
    <property type="entry name" value="NT_PAP_TUTase"/>
    <property type="match status" value="1"/>
</dbReference>
<dbReference type="InterPro" id="IPR054708">
    <property type="entry name" value="MTPAP-like_central"/>
</dbReference>
<dbReference type="Gene3D" id="1.10.1410.10">
    <property type="match status" value="1"/>
</dbReference>
<dbReference type="Proteomes" id="UP000789901">
    <property type="component" value="Unassembled WGS sequence"/>
</dbReference>
<keyword evidence="3" id="KW-1185">Reference proteome</keyword>
<organism evidence="2 3">
    <name type="scientific">Gigaspora margarita</name>
    <dbReference type="NCBI Taxonomy" id="4874"/>
    <lineage>
        <taxon>Eukaryota</taxon>
        <taxon>Fungi</taxon>
        <taxon>Fungi incertae sedis</taxon>
        <taxon>Mucoromycota</taxon>
        <taxon>Glomeromycotina</taxon>
        <taxon>Glomeromycetes</taxon>
        <taxon>Diversisporales</taxon>
        <taxon>Gigasporaceae</taxon>
        <taxon>Gigaspora</taxon>
    </lineage>
</organism>
<dbReference type="EMBL" id="CAJVQB010023788">
    <property type="protein sequence ID" value="CAG8802694.1"/>
    <property type="molecule type" value="Genomic_DNA"/>
</dbReference>
<sequence length="259" mass="29733">MSYNKQVQCYYCNKVGHEYANCFSKQLINQDFECTLSNEMWKLYKKLLPTSIDEEKRKNFVKKIEGILNHEWPNFEIKVNMFGSSVNLLGTSTSDVDICVTTSSKELENMLTLSEKLQKHKMEVVKCVSNAKVPIVKFLDPTLKLACDINVNNAQALHNTNLIKSYVCLDSKVRLLVMIIKHWAWRRDLNDATCGTLSSYTWTCMVLNFLQMCYPPILLVLKISEKELLEVEYKNNDSSGGLLLINNESIGGLLFAFFK</sequence>
<gene>
    <name evidence="2" type="ORF">GMARGA_LOCUS23469</name>
</gene>
<name>A0ABN7VVU8_GIGMA</name>
<evidence type="ECO:0000313" key="3">
    <source>
        <dbReference type="Proteomes" id="UP000789901"/>
    </source>
</evidence>
<dbReference type="PANTHER" id="PTHR12271:SF113">
    <property type="entry name" value="POLY(A) RNA POLYMERASE CID11"/>
    <property type="match status" value="1"/>
</dbReference>
<dbReference type="Gene3D" id="3.30.460.10">
    <property type="entry name" value="Beta Polymerase, domain 2"/>
    <property type="match status" value="1"/>
</dbReference>
<protein>
    <submittedName>
        <fullName evidence="2">17422_t:CDS:1</fullName>
    </submittedName>
</protein>
<dbReference type="InterPro" id="IPR043519">
    <property type="entry name" value="NT_sf"/>
</dbReference>
<feature type="non-terminal residue" evidence="2">
    <location>
        <position position="259"/>
    </location>
</feature>
<comment type="caution">
    <text evidence="2">The sequence shown here is derived from an EMBL/GenBank/DDBJ whole genome shotgun (WGS) entry which is preliminary data.</text>
</comment>
<evidence type="ECO:0000259" key="1">
    <source>
        <dbReference type="Pfam" id="PF22600"/>
    </source>
</evidence>
<feature type="domain" description="Poly(A) RNA polymerase mitochondrial-like central palm" evidence="1">
    <location>
        <begin position="36"/>
        <end position="167"/>
    </location>
</feature>
<dbReference type="SUPFAM" id="SSF81301">
    <property type="entry name" value="Nucleotidyltransferase"/>
    <property type="match status" value="1"/>
</dbReference>
<dbReference type="PANTHER" id="PTHR12271">
    <property type="entry name" value="POLY A POLYMERASE CID PAP -RELATED"/>
    <property type="match status" value="1"/>
</dbReference>
<reference evidence="2 3" key="1">
    <citation type="submission" date="2021-06" db="EMBL/GenBank/DDBJ databases">
        <authorList>
            <person name="Kallberg Y."/>
            <person name="Tangrot J."/>
            <person name="Rosling A."/>
        </authorList>
    </citation>
    <scope>NUCLEOTIDE SEQUENCE [LARGE SCALE GENOMIC DNA]</scope>
    <source>
        <strain evidence="2 3">120-4 pot B 10/14</strain>
    </source>
</reference>
<evidence type="ECO:0000313" key="2">
    <source>
        <dbReference type="EMBL" id="CAG8802694.1"/>
    </source>
</evidence>
<accession>A0ABN7VVU8</accession>
<proteinExistence type="predicted"/>